<dbReference type="InterPro" id="IPR011006">
    <property type="entry name" value="CheY-like_superfamily"/>
</dbReference>
<dbReference type="CDD" id="cd06170">
    <property type="entry name" value="LuxR_C_like"/>
    <property type="match status" value="1"/>
</dbReference>
<dbReference type="PROSITE" id="PS50110">
    <property type="entry name" value="RESPONSE_REGULATORY"/>
    <property type="match status" value="1"/>
</dbReference>
<evidence type="ECO:0000313" key="9">
    <source>
        <dbReference type="Proteomes" id="UP000198309"/>
    </source>
</evidence>
<dbReference type="PRINTS" id="PR00038">
    <property type="entry name" value="HTHLUXR"/>
</dbReference>
<gene>
    <name evidence="7" type="ORF">SAMN05216189_105811</name>
    <name evidence="8" type="ORF">SAMN06295949_14710</name>
</gene>
<dbReference type="PANTHER" id="PTHR43214">
    <property type="entry name" value="TWO-COMPONENT RESPONSE REGULATOR"/>
    <property type="match status" value="1"/>
</dbReference>
<organism evidence="7 10">
    <name type="scientific">Pseudomonas delhiensis</name>
    <dbReference type="NCBI Taxonomy" id="366289"/>
    <lineage>
        <taxon>Bacteria</taxon>
        <taxon>Pseudomonadati</taxon>
        <taxon>Pseudomonadota</taxon>
        <taxon>Gammaproteobacteria</taxon>
        <taxon>Pseudomonadales</taxon>
        <taxon>Pseudomonadaceae</taxon>
        <taxon>Pseudomonas</taxon>
    </lineage>
</organism>
<keyword evidence="4" id="KW-0597">Phosphoprotein</keyword>
<dbReference type="Pfam" id="PF00196">
    <property type="entry name" value="GerE"/>
    <property type="match status" value="1"/>
</dbReference>
<dbReference type="InterPro" id="IPR016032">
    <property type="entry name" value="Sig_transdc_resp-reg_C-effctor"/>
</dbReference>
<reference evidence="7 10" key="1">
    <citation type="submission" date="2016-10" db="EMBL/GenBank/DDBJ databases">
        <authorList>
            <person name="de Groot N.N."/>
        </authorList>
    </citation>
    <scope>NUCLEOTIDE SEQUENCE [LARGE SCALE GENOMIC DNA]</scope>
    <source>
        <strain evidence="7 10">CCM 7361</strain>
    </source>
</reference>
<keyword evidence="9" id="KW-1185">Reference proteome</keyword>
<keyword evidence="1" id="KW-0805">Transcription regulation</keyword>
<evidence type="ECO:0000259" key="6">
    <source>
        <dbReference type="PROSITE" id="PS50110"/>
    </source>
</evidence>
<dbReference type="InterPro" id="IPR001789">
    <property type="entry name" value="Sig_transdc_resp-reg_receiver"/>
</dbReference>
<keyword evidence="2" id="KW-0238">DNA-binding</keyword>
<dbReference type="EMBL" id="FZPC01000047">
    <property type="protein sequence ID" value="SNT54295.1"/>
    <property type="molecule type" value="Genomic_DNA"/>
</dbReference>
<dbReference type="GO" id="GO:0003677">
    <property type="term" value="F:DNA binding"/>
    <property type="evidence" value="ECO:0007669"/>
    <property type="project" value="UniProtKB-KW"/>
</dbReference>
<proteinExistence type="predicted"/>
<protein>
    <submittedName>
        <fullName evidence="7">Two component transcriptional regulator, LuxR family</fullName>
    </submittedName>
</protein>
<dbReference type="SMART" id="SM00448">
    <property type="entry name" value="REC"/>
    <property type="match status" value="1"/>
</dbReference>
<dbReference type="InterPro" id="IPR000792">
    <property type="entry name" value="Tscrpt_reg_LuxR_C"/>
</dbReference>
<dbReference type="Gene3D" id="1.10.10.10">
    <property type="entry name" value="Winged helix-like DNA-binding domain superfamily/Winged helix DNA-binding domain"/>
    <property type="match status" value="1"/>
</dbReference>
<evidence type="ECO:0000313" key="7">
    <source>
        <dbReference type="EMBL" id="SDK91802.1"/>
    </source>
</evidence>
<dbReference type="SUPFAM" id="SSF52172">
    <property type="entry name" value="CheY-like"/>
    <property type="match status" value="1"/>
</dbReference>
<dbReference type="EMBL" id="FNEC01000058">
    <property type="protein sequence ID" value="SDK91802.1"/>
    <property type="molecule type" value="Genomic_DNA"/>
</dbReference>
<accession>A0A239NHF0</accession>
<feature type="domain" description="HTH luxR-type" evidence="5">
    <location>
        <begin position="191"/>
        <end position="257"/>
    </location>
</feature>
<keyword evidence="3" id="KW-0804">Transcription</keyword>
<dbReference type="InterPro" id="IPR036388">
    <property type="entry name" value="WH-like_DNA-bd_sf"/>
</dbReference>
<dbReference type="PROSITE" id="PS50043">
    <property type="entry name" value="HTH_LUXR_2"/>
    <property type="match status" value="1"/>
</dbReference>
<reference evidence="8 9" key="2">
    <citation type="submission" date="2017-06" db="EMBL/GenBank/DDBJ databases">
        <authorList>
            <person name="Varghese N."/>
            <person name="Submissions S."/>
        </authorList>
    </citation>
    <scope>NUCLEOTIDE SEQUENCE [LARGE SCALE GENOMIC DNA]</scope>
    <source>
        <strain evidence="8 9">RLD-1</strain>
    </source>
</reference>
<dbReference type="PANTHER" id="PTHR43214:SF41">
    <property type="entry name" value="NITRATE_NITRITE RESPONSE REGULATOR PROTEIN NARP"/>
    <property type="match status" value="1"/>
</dbReference>
<evidence type="ECO:0000313" key="10">
    <source>
        <dbReference type="Proteomes" id="UP000199693"/>
    </source>
</evidence>
<evidence type="ECO:0000313" key="8">
    <source>
        <dbReference type="EMBL" id="SNT54295.1"/>
    </source>
</evidence>
<name>A0A239NHF0_9PSED</name>
<dbReference type="AlphaFoldDB" id="A0A239NHF0"/>
<dbReference type="RefSeq" id="WP_089394690.1">
    <property type="nucleotide sequence ID" value="NZ_FNEC01000058.1"/>
</dbReference>
<dbReference type="Proteomes" id="UP000198309">
    <property type="component" value="Unassembled WGS sequence"/>
</dbReference>
<evidence type="ECO:0000256" key="2">
    <source>
        <dbReference type="ARBA" id="ARBA00023125"/>
    </source>
</evidence>
<dbReference type="CDD" id="cd00156">
    <property type="entry name" value="REC"/>
    <property type="match status" value="1"/>
</dbReference>
<feature type="modified residue" description="4-aspartylphosphate" evidence="4">
    <location>
        <position position="60"/>
    </location>
</feature>
<evidence type="ECO:0000256" key="1">
    <source>
        <dbReference type="ARBA" id="ARBA00023015"/>
    </source>
</evidence>
<dbReference type="GO" id="GO:0006355">
    <property type="term" value="P:regulation of DNA-templated transcription"/>
    <property type="evidence" value="ECO:0007669"/>
    <property type="project" value="InterPro"/>
</dbReference>
<evidence type="ECO:0000256" key="3">
    <source>
        <dbReference type="ARBA" id="ARBA00023163"/>
    </source>
</evidence>
<dbReference type="InterPro" id="IPR039420">
    <property type="entry name" value="WalR-like"/>
</dbReference>
<feature type="domain" description="Response regulatory" evidence="6">
    <location>
        <begin position="10"/>
        <end position="128"/>
    </location>
</feature>
<dbReference type="Pfam" id="PF00072">
    <property type="entry name" value="Response_reg"/>
    <property type="match status" value="1"/>
</dbReference>
<sequence length="270" mass="29997">MKNKEFRAFEVLVIDDEPEVASELSEVLESVGFASLGCSSIGEAVALFRKNAKLRILVCDLNLGREWGLDAIREIRRAVGDDYLFEVIVLTGFGESEKVVEAMRAGASDFLMKPVSPQELIESVERVEGKLLQSIRRQRKILHLNGRLEHIAESLNSLFQDVSAIKMDVHGGQDVFGLAADEEDRSRKVDISSPLFCNLTQRQQDVAQLICKGYSNYRVAHELGISENTVKLYITQIFKLLRVSNRTQLAMLLAASSVAPGGMDARGSLR</sequence>
<dbReference type="Gene3D" id="3.40.50.2300">
    <property type="match status" value="1"/>
</dbReference>
<dbReference type="Proteomes" id="UP000199693">
    <property type="component" value="Unassembled WGS sequence"/>
</dbReference>
<dbReference type="GO" id="GO:0000160">
    <property type="term" value="P:phosphorelay signal transduction system"/>
    <property type="evidence" value="ECO:0007669"/>
    <property type="project" value="InterPro"/>
</dbReference>
<dbReference type="SMART" id="SM00421">
    <property type="entry name" value="HTH_LUXR"/>
    <property type="match status" value="1"/>
</dbReference>
<dbReference type="SUPFAM" id="SSF46894">
    <property type="entry name" value="C-terminal effector domain of the bipartite response regulators"/>
    <property type="match status" value="1"/>
</dbReference>
<evidence type="ECO:0000259" key="5">
    <source>
        <dbReference type="PROSITE" id="PS50043"/>
    </source>
</evidence>
<evidence type="ECO:0000256" key="4">
    <source>
        <dbReference type="PROSITE-ProRule" id="PRU00169"/>
    </source>
</evidence>